<evidence type="ECO:0000256" key="10">
    <source>
        <dbReference type="SAM" id="Phobius"/>
    </source>
</evidence>
<dbReference type="GO" id="GO:0051378">
    <property type="term" value="F:serotonin binding"/>
    <property type="evidence" value="ECO:0007669"/>
    <property type="project" value="TreeGrafter"/>
</dbReference>
<feature type="transmembrane region" description="Helical" evidence="10">
    <location>
        <begin position="79"/>
        <end position="104"/>
    </location>
</feature>
<comment type="similarity">
    <text evidence="9">Belongs to the G-protein coupled receptor 1 family.</text>
</comment>
<dbReference type="EMBL" id="JAIWYP010000008">
    <property type="protein sequence ID" value="KAH3787023.1"/>
    <property type="molecule type" value="Genomic_DNA"/>
</dbReference>
<evidence type="ECO:0000313" key="12">
    <source>
        <dbReference type="EMBL" id="KAH3787023.1"/>
    </source>
</evidence>
<dbReference type="SUPFAM" id="SSF81321">
    <property type="entry name" value="Family A G protein-coupled receptor-like"/>
    <property type="match status" value="1"/>
</dbReference>
<keyword evidence="13" id="KW-1185">Reference proteome</keyword>
<dbReference type="PANTHER" id="PTHR24247:SF193">
    <property type="entry name" value="BETA-2 ADRENERGIC RECEPTOR-LIKE"/>
    <property type="match status" value="1"/>
</dbReference>
<dbReference type="Gene3D" id="1.20.1070.10">
    <property type="entry name" value="Rhodopsin 7-helix transmembrane proteins"/>
    <property type="match status" value="1"/>
</dbReference>
<keyword evidence="4 10" id="KW-1133">Transmembrane helix</keyword>
<gene>
    <name evidence="12" type="ORF">DPMN_165142</name>
</gene>
<feature type="transmembrane region" description="Helical" evidence="10">
    <location>
        <begin position="162"/>
        <end position="188"/>
    </location>
</feature>
<sequence length="329" mass="36896">MYVYISIQMDLRSAWVGNIMLKENQSTCTNNGTFLDTGKPGHVCILACLVLLIVLTIAFNLSVLIKINSDKRHKKNTRFLLSSLACVDTCVGIIIMPLQTAILYYDVPVAASFGLRFCDVLNSLDVTFSSISIFHLTLLTWERYVAICNPFEYAFICSKKRLALAYVLGWVTVLTCSFGTIMPGYQLIGAEVHECQEVQPKCQLIGGLYVVVSFSMVTLVFPIVFIVCFNLKVLYYVRKTRSEQNALREPGERINKIRHARVTVTIAILNGCFLFCWLPFTVVNVTDAVKGLMVPVIVSTISLWLGYANSAMNPFLVLLLEGKNCIRRK</sequence>
<dbReference type="GO" id="GO:0007268">
    <property type="term" value="P:chemical synaptic transmission"/>
    <property type="evidence" value="ECO:0007669"/>
    <property type="project" value="TreeGrafter"/>
</dbReference>
<dbReference type="GO" id="GO:0005886">
    <property type="term" value="C:plasma membrane"/>
    <property type="evidence" value="ECO:0007669"/>
    <property type="project" value="UniProtKB-SubCell"/>
</dbReference>
<feature type="domain" description="G-protein coupled receptors family 1 profile" evidence="11">
    <location>
        <begin position="59"/>
        <end position="317"/>
    </location>
</feature>
<reference evidence="12" key="1">
    <citation type="journal article" date="2019" name="bioRxiv">
        <title>The Genome of the Zebra Mussel, Dreissena polymorpha: A Resource for Invasive Species Research.</title>
        <authorList>
            <person name="McCartney M.A."/>
            <person name="Auch B."/>
            <person name="Kono T."/>
            <person name="Mallez S."/>
            <person name="Zhang Y."/>
            <person name="Obille A."/>
            <person name="Becker A."/>
            <person name="Abrahante J.E."/>
            <person name="Garbe J."/>
            <person name="Badalamenti J.P."/>
            <person name="Herman A."/>
            <person name="Mangelson H."/>
            <person name="Liachko I."/>
            <person name="Sullivan S."/>
            <person name="Sone E.D."/>
            <person name="Koren S."/>
            <person name="Silverstein K.A.T."/>
            <person name="Beckman K.B."/>
            <person name="Gohl D.M."/>
        </authorList>
    </citation>
    <scope>NUCLEOTIDE SEQUENCE</scope>
    <source>
        <strain evidence="12">Duluth1</strain>
        <tissue evidence="12">Whole animal</tissue>
    </source>
</reference>
<dbReference type="AlphaFoldDB" id="A0A9D4IWQ7"/>
<evidence type="ECO:0000256" key="3">
    <source>
        <dbReference type="ARBA" id="ARBA00022692"/>
    </source>
</evidence>
<dbReference type="PROSITE" id="PS00237">
    <property type="entry name" value="G_PROTEIN_RECEP_F1_1"/>
    <property type="match status" value="1"/>
</dbReference>
<keyword evidence="3 9" id="KW-0812">Transmembrane</keyword>
<evidence type="ECO:0000256" key="9">
    <source>
        <dbReference type="RuleBase" id="RU000688"/>
    </source>
</evidence>
<evidence type="ECO:0000313" key="13">
    <source>
        <dbReference type="Proteomes" id="UP000828390"/>
    </source>
</evidence>
<evidence type="ECO:0000256" key="6">
    <source>
        <dbReference type="ARBA" id="ARBA00023136"/>
    </source>
</evidence>
<accession>A0A9D4IWQ7</accession>
<feature type="transmembrane region" description="Helical" evidence="10">
    <location>
        <begin position="208"/>
        <end position="231"/>
    </location>
</feature>
<evidence type="ECO:0000256" key="8">
    <source>
        <dbReference type="ARBA" id="ARBA00023224"/>
    </source>
</evidence>
<evidence type="ECO:0000256" key="5">
    <source>
        <dbReference type="ARBA" id="ARBA00023040"/>
    </source>
</evidence>
<keyword evidence="5 9" id="KW-0297">G-protein coupled receptor</keyword>
<comment type="subcellular location">
    <subcellularLocation>
        <location evidence="1">Cell membrane</location>
        <topology evidence="1">Multi-pass membrane protein</topology>
    </subcellularLocation>
</comment>
<feature type="transmembrane region" description="Helical" evidence="10">
    <location>
        <begin position="124"/>
        <end position="141"/>
    </location>
</feature>
<evidence type="ECO:0000256" key="4">
    <source>
        <dbReference type="ARBA" id="ARBA00022989"/>
    </source>
</evidence>
<dbReference type="GO" id="GO:0007187">
    <property type="term" value="P:G protein-coupled receptor signaling pathway, coupled to cyclic nucleotide second messenger"/>
    <property type="evidence" value="ECO:0007669"/>
    <property type="project" value="TreeGrafter"/>
</dbReference>
<evidence type="ECO:0000256" key="2">
    <source>
        <dbReference type="ARBA" id="ARBA00022475"/>
    </source>
</evidence>
<dbReference type="PRINTS" id="PR00237">
    <property type="entry name" value="GPCRRHODOPSN"/>
</dbReference>
<dbReference type="PANTHER" id="PTHR24247">
    <property type="entry name" value="5-HYDROXYTRYPTAMINE RECEPTOR"/>
    <property type="match status" value="1"/>
</dbReference>
<dbReference type="GO" id="GO:0030425">
    <property type="term" value="C:dendrite"/>
    <property type="evidence" value="ECO:0007669"/>
    <property type="project" value="TreeGrafter"/>
</dbReference>
<keyword evidence="8 9" id="KW-0807">Transducer</keyword>
<dbReference type="InterPro" id="IPR017452">
    <property type="entry name" value="GPCR_Rhodpsn_7TM"/>
</dbReference>
<feature type="transmembrane region" description="Helical" evidence="10">
    <location>
        <begin position="262"/>
        <end position="280"/>
    </location>
</feature>
<evidence type="ECO:0000259" key="11">
    <source>
        <dbReference type="PROSITE" id="PS50262"/>
    </source>
</evidence>
<proteinExistence type="inferred from homology"/>
<keyword evidence="2" id="KW-1003">Cell membrane</keyword>
<keyword evidence="6 10" id="KW-0472">Membrane</keyword>
<keyword evidence="7 9" id="KW-0675">Receptor</keyword>
<name>A0A9D4IWQ7_DREPO</name>
<dbReference type="Pfam" id="PF00001">
    <property type="entry name" value="7tm_1"/>
    <property type="match status" value="1"/>
</dbReference>
<feature type="transmembrane region" description="Helical" evidence="10">
    <location>
        <begin position="40"/>
        <end position="67"/>
    </location>
</feature>
<feature type="transmembrane region" description="Helical" evidence="10">
    <location>
        <begin position="292"/>
        <end position="320"/>
    </location>
</feature>
<dbReference type="GO" id="GO:0004993">
    <property type="term" value="F:G protein-coupled serotonin receptor activity"/>
    <property type="evidence" value="ECO:0007669"/>
    <property type="project" value="TreeGrafter"/>
</dbReference>
<dbReference type="GO" id="GO:0030594">
    <property type="term" value="F:neurotransmitter receptor activity"/>
    <property type="evidence" value="ECO:0007669"/>
    <property type="project" value="TreeGrafter"/>
</dbReference>
<dbReference type="Proteomes" id="UP000828390">
    <property type="component" value="Unassembled WGS sequence"/>
</dbReference>
<dbReference type="GO" id="GO:0045202">
    <property type="term" value="C:synapse"/>
    <property type="evidence" value="ECO:0007669"/>
    <property type="project" value="GOC"/>
</dbReference>
<protein>
    <recommendedName>
        <fullName evidence="11">G-protein coupled receptors family 1 profile domain-containing protein</fullName>
    </recommendedName>
</protein>
<reference evidence="12" key="2">
    <citation type="submission" date="2020-11" db="EMBL/GenBank/DDBJ databases">
        <authorList>
            <person name="McCartney M.A."/>
            <person name="Auch B."/>
            <person name="Kono T."/>
            <person name="Mallez S."/>
            <person name="Becker A."/>
            <person name="Gohl D.M."/>
            <person name="Silverstein K.A.T."/>
            <person name="Koren S."/>
            <person name="Bechman K.B."/>
            <person name="Herman A."/>
            <person name="Abrahante J.E."/>
            <person name="Garbe J."/>
        </authorList>
    </citation>
    <scope>NUCLEOTIDE SEQUENCE</scope>
    <source>
        <strain evidence="12">Duluth1</strain>
        <tissue evidence="12">Whole animal</tissue>
    </source>
</reference>
<evidence type="ECO:0000256" key="7">
    <source>
        <dbReference type="ARBA" id="ARBA00023170"/>
    </source>
</evidence>
<evidence type="ECO:0000256" key="1">
    <source>
        <dbReference type="ARBA" id="ARBA00004651"/>
    </source>
</evidence>
<comment type="caution">
    <text evidence="12">The sequence shown here is derived from an EMBL/GenBank/DDBJ whole genome shotgun (WGS) entry which is preliminary data.</text>
</comment>
<organism evidence="12 13">
    <name type="scientific">Dreissena polymorpha</name>
    <name type="common">Zebra mussel</name>
    <name type="synonym">Mytilus polymorpha</name>
    <dbReference type="NCBI Taxonomy" id="45954"/>
    <lineage>
        <taxon>Eukaryota</taxon>
        <taxon>Metazoa</taxon>
        <taxon>Spiralia</taxon>
        <taxon>Lophotrochozoa</taxon>
        <taxon>Mollusca</taxon>
        <taxon>Bivalvia</taxon>
        <taxon>Autobranchia</taxon>
        <taxon>Heteroconchia</taxon>
        <taxon>Euheterodonta</taxon>
        <taxon>Imparidentia</taxon>
        <taxon>Neoheterodontei</taxon>
        <taxon>Myida</taxon>
        <taxon>Dreissenoidea</taxon>
        <taxon>Dreissenidae</taxon>
        <taxon>Dreissena</taxon>
    </lineage>
</organism>
<dbReference type="GO" id="GO:0007198">
    <property type="term" value="P:adenylate cyclase-inhibiting serotonin receptor signaling pathway"/>
    <property type="evidence" value="ECO:0007669"/>
    <property type="project" value="TreeGrafter"/>
</dbReference>
<dbReference type="InterPro" id="IPR000276">
    <property type="entry name" value="GPCR_Rhodpsn"/>
</dbReference>
<dbReference type="PROSITE" id="PS50262">
    <property type="entry name" value="G_PROTEIN_RECEP_F1_2"/>
    <property type="match status" value="1"/>
</dbReference>